<gene>
    <name evidence="1" type="ORF">KUCA_T00001925001</name>
</gene>
<keyword evidence="2" id="KW-1185">Reference proteome</keyword>
<dbReference type="AlphaFoldDB" id="W6MHX1"/>
<dbReference type="HOGENOM" id="CLU_903339_0_0_1"/>
<accession>W6MHX1</accession>
<dbReference type="EMBL" id="HG793126">
    <property type="protein sequence ID" value="CDK25954.1"/>
    <property type="molecule type" value="Genomic_DNA"/>
</dbReference>
<evidence type="ECO:0000313" key="2">
    <source>
        <dbReference type="Proteomes" id="UP000019384"/>
    </source>
</evidence>
<sequence length="308" mass="35556">MLLHMALGRRFFATKKKLDLTGTVNLIAKAAAEASEGTRMRLQRRLFDDAQEVDPSDYEIGPATEYIPRDSALEYLPKQDHSDEISSILAFQSTNANLLKQEMQFLLPHPLERKFEPEPPIRFDFIRGRHHESLDFSGAYFLAFENDSEAAAYWIETRGSLLEGKTIDLRFVKFADVYKHMFTPILPYINGEVLSSRETLNELDPSFLKLRDGDIGRNKCAIIRGLPTKLTKAELIDELWEFKLHPNEDLAIQKIERRTKNGAIQTGRPSDWVIAFDNSLDPSRFAKRYHHRRFFPSKPDEICQVELL</sequence>
<dbReference type="OrthoDB" id="3980520at2759"/>
<evidence type="ECO:0000313" key="1">
    <source>
        <dbReference type="EMBL" id="CDK25954.1"/>
    </source>
</evidence>
<name>W6MHX1_9ASCO</name>
<organism evidence="1 2">
    <name type="scientific">Kuraishia capsulata CBS 1993</name>
    <dbReference type="NCBI Taxonomy" id="1382522"/>
    <lineage>
        <taxon>Eukaryota</taxon>
        <taxon>Fungi</taxon>
        <taxon>Dikarya</taxon>
        <taxon>Ascomycota</taxon>
        <taxon>Saccharomycotina</taxon>
        <taxon>Pichiomycetes</taxon>
        <taxon>Pichiales</taxon>
        <taxon>Pichiaceae</taxon>
        <taxon>Kuraishia</taxon>
    </lineage>
</organism>
<dbReference type="RefSeq" id="XP_022457964.1">
    <property type="nucleotide sequence ID" value="XM_022604155.1"/>
</dbReference>
<reference evidence="1" key="1">
    <citation type="submission" date="2013-12" db="EMBL/GenBank/DDBJ databases">
        <authorList>
            <person name="Genoscope - CEA"/>
        </authorList>
    </citation>
    <scope>NUCLEOTIDE SEQUENCE</scope>
    <source>
        <strain evidence="1">CBS 1993</strain>
    </source>
</reference>
<reference evidence="1" key="2">
    <citation type="submission" date="2014-02" db="EMBL/GenBank/DDBJ databases">
        <title>Complete DNA sequence of /Kuraishia capsulata/ illustrates novel genomic features among budding yeasts (/Saccharomycotina/).</title>
        <authorList>
            <person name="Morales L."/>
            <person name="Noel B."/>
            <person name="Porcel B."/>
            <person name="Marcet-Houben M."/>
            <person name="Hullo M-F."/>
            <person name="Sacerdot C."/>
            <person name="Tekaia F."/>
            <person name="Leh-Louis V."/>
            <person name="Despons L."/>
            <person name="Khanna V."/>
            <person name="Aury J-M."/>
            <person name="Barbe V."/>
            <person name="Couloux A."/>
            <person name="Labadie K."/>
            <person name="Pelletier E."/>
            <person name="Souciet J-L."/>
            <person name="Boekhout T."/>
            <person name="Gabaldon T."/>
            <person name="Wincker P."/>
            <person name="Dujon B."/>
        </authorList>
    </citation>
    <scope>NUCLEOTIDE SEQUENCE</scope>
    <source>
        <strain evidence="1">CBS 1993</strain>
    </source>
</reference>
<dbReference type="Proteomes" id="UP000019384">
    <property type="component" value="Unassembled WGS sequence"/>
</dbReference>
<dbReference type="GeneID" id="34519352"/>
<proteinExistence type="predicted"/>
<protein>
    <submittedName>
        <fullName evidence="1">Uncharacterized protein</fullName>
    </submittedName>
</protein>